<proteinExistence type="predicted"/>
<dbReference type="EMBL" id="OC318229">
    <property type="protein sequence ID" value="CAD7401085.1"/>
    <property type="molecule type" value="Genomic_DNA"/>
</dbReference>
<accession>A0A7R9GX48</accession>
<protein>
    <submittedName>
        <fullName evidence="1">Uncharacterized protein</fullName>
    </submittedName>
</protein>
<dbReference type="AlphaFoldDB" id="A0A7R9GX48"/>
<sequence>MRGIEENLNQASGSVGTAIVDKFNRVLQRNPGWKEMARIAEILEGQTTSLPEVKLSPAEIACPMTSCEVERSFSQTKNLKSKKLKNVYQESEENTEPKERAIQEKRAKGSAKCRDAGRRLTIPALLCFLINFSLPRFIGARRLERDWNSESQNKECCLTGRNGGEGGEMSKPSSKSLCCSFLLLRHWIFFCVALPCPDGNESEWEGSSWIREEVDVAMVRVSFDRKEVGSPDVFERNGGKEVGGSRGVVDRLTGRVGVDHGEGGGGVTQCARSLPGGLACLARGCNSLP</sequence>
<name>A0A7R9GX48_TIMCR</name>
<reference evidence="1" key="1">
    <citation type="submission" date="2020-11" db="EMBL/GenBank/DDBJ databases">
        <authorList>
            <person name="Tran Van P."/>
        </authorList>
    </citation>
    <scope>NUCLEOTIDE SEQUENCE</scope>
</reference>
<organism evidence="1">
    <name type="scientific">Timema cristinae</name>
    <name type="common">Walking stick</name>
    <dbReference type="NCBI Taxonomy" id="61476"/>
    <lineage>
        <taxon>Eukaryota</taxon>
        <taxon>Metazoa</taxon>
        <taxon>Ecdysozoa</taxon>
        <taxon>Arthropoda</taxon>
        <taxon>Hexapoda</taxon>
        <taxon>Insecta</taxon>
        <taxon>Pterygota</taxon>
        <taxon>Neoptera</taxon>
        <taxon>Polyneoptera</taxon>
        <taxon>Phasmatodea</taxon>
        <taxon>Timematodea</taxon>
        <taxon>Timematoidea</taxon>
        <taxon>Timematidae</taxon>
        <taxon>Timema</taxon>
    </lineage>
</organism>
<evidence type="ECO:0000313" key="1">
    <source>
        <dbReference type="EMBL" id="CAD7401085.1"/>
    </source>
</evidence>
<gene>
    <name evidence="1" type="ORF">TCEB3V08_LOCUS5832</name>
</gene>